<sequence>MNKKFFKVAFAGAAVFGFAVAAFATNTPNASAKSYAKVKSNSALSYNVEERNYLPNGSAALYSKAGTLKGARMVAGKSTMGGLNGKTDAGQSYFRAYRSARTNRGSYYLKVVSFDKQYRGWIYAGKANPTKGTGTVGGLKNTATFTRGSVTTDIANATYYFKGSSQTYVQPDWTQYKVGRNLKSTQGNYSKDALKVTGVGAKTNGRDNNAVYYYVEDSSNPSVNGWIKSDNLTSSATGSTSSSSSSSATIGQNQVAVNYVDSKTNNTITSKTLTNTNSASQTAAAFLGNNTAGQAVSNIPSGYQAPATGTANETANNAALTAAQYGKSVNFIVDVKSAGNLFATTPKFTTMANNRPYSGLPGDAIGKNAFVSPGQDQINNLITKLASDTNTSTNNGVRDTFTAQNVAKALYDAHLEDVYYLTYCDPLSGSKTIMTASSTAEPSVTGLFSSSGSASSTGDISSILAGTGLSGIGSIIGGVGNIIGNGISSVVNWFGWVLNYRIVHLHTDADAIMAANGDAIKIGKQVTIPYTATASGVMKDSEINKANNRLDTIYTDGSDQGDAFKDSSFANSTTTLNNLLNSSSTSTTASQAASTGSTSATNWFSTFGLG</sequence>
<gene>
    <name evidence="2" type="ORF">FC85_GL002660</name>
</gene>
<reference evidence="2 3" key="1">
    <citation type="journal article" date="2015" name="Genome Announc.">
        <title>Expanding the biotechnology potential of lactobacilli through comparative genomics of 213 strains and associated genera.</title>
        <authorList>
            <person name="Sun Z."/>
            <person name="Harris H.M."/>
            <person name="McCann A."/>
            <person name="Guo C."/>
            <person name="Argimon S."/>
            <person name="Zhang W."/>
            <person name="Yang X."/>
            <person name="Jeffery I.B."/>
            <person name="Cooney J.C."/>
            <person name="Kagawa T.F."/>
            <person name="Liu W."/>
            <person name="Song Y."/>
            <person name="Salvetti E."/>
            <person name="Wrobel A."/>
            <person name="Rasinkangas P."/>
            <person name="Parkhill J."/>
            <person name="Rea M.C."/>
            <person name="O'Sullivan O."/>
            <person name="Ritari J."/>
            <person name="Douillard F.P."/>
            <person name="Paul Ross R."/>
            <person name="Yang R."/>
            <person name="Briner A.E."/>
            <person name="Felis G.E."/>
            <person name="de Vos W.M."/>
            <person name="Barrangou R."/>
            <person name="Klaenhammer T.R."/>
            <person name="Caufield P.W."/>
            <person name="Cui Y."/>
            <person name="Zhang H."/>
            <person name="O'Toole P.W."/>
        </authorList>
    </citation>
    <scope>NUCLEOTIDE SEQUENCE [LARGE SCALE GENOMIC DNA]</scope>
    <source>
        <strain evidence="2 3">DSM 14421</strain>
    </source>
</reference>
<evidence type="ECO:0000256" key="1">
    <source>
        <dbReference type="SAM" id="SignalP"/>
    </source>
</evidence>
<comment type="caution">
    <text evidence="2">The sequence shown here is derived from an EMBL/GenBank/DDBJ whole genome shotgun (WGS) entry which is preliminary data.</text>
</comment>
<evidence type="ECO:0000313" key="2">
    <source>
        <dbReference type="EMBL" id="KRL67800.1"/>
    </source>
</evidence>
<dbReference type="STRING" id="1423739.FC85_GL002660"/>
<feature type="chain" id="PRO_5038617370" evidence="1">
    <location>
        <begin position="25"/>
        <end position="610"/>
    </location>
</feature>
<evidence type="ECO:0000313" key="3">
    <source>
        <dbReference type="Proteomes" id="UP000052013"/>
    </source>
</evidence>
<dbReference type="RefSeq" id="WP_057864244.1">
    <property type="nucleotide sequence ID" value="NZ_AZEY01000029.1"/>
</dbReference>
<feature type="signal peptide" evidence="1">
    <location>
        <begin position="1"/>
        <end position="24"/>
    </location>
</feature>
<protein>
    <submittedName>
        <fullName evidence="2">Surface layer protein SlpB</fullName>
    </submittedName>
</protein>
<accession>A0A0R1SNW0</accession>
<proteinExistence type="predicted"/>
<dbReference type="Proteomes" id="UP000052013">
    <property type="component" value="Unassembled WGS sequence"/>
</dbReference>
<organism evidence="2 3">
    <name type="scientific">Lentilactobacillus diolivorans DSM 14421</name>
    <dbReference type="NCBI Taxonomy" id="1423739"/>
    <lineage>
        <taxon>Bacteria</taxon>
        <taxon>Bacillati</taxon>
        <taxon>Bacillota</taxon>
        <taxon>Bacilli</taxon>
        <taxon>Lactobacillales</taxon>
        <taxon>Lactobacillaceae</taxon>
        <taxon>Lentilactobacillus</taxon>
    </lineage>
</organism>
<dbReference type="EMBL" id="AZEY01000029">
    <property type="protein sequence ID" value="KRL67800.1"/>
    <property type="molecule type" value="Genomic_DNA"/>
</dbReference>
<keyword evidence="1" id="KW-0732">Signal</keyword>
<dbReference type="AlphaFoldDB" id="A0A0R1SNW0"/>
<dbReference type="PATRIC" id="fig|1423739.3.peg.2758"/>
<name>A0A0R1SNW0_9LACO</name>